<proteinExistence type="predicted"/>
<evidence type="ECO:0000256" key="5">
    <source>
        <dbReference type="ARBA" id="ARBA00022942"/>
    </source>
</evidence>
<keyword evidence="2" id="KW-0479">Metal-binding</keyword>
<dbReference type="InterPro" id="IPR037518">
    <property type="entry name" value="MPN"/>
</dbReference>
<dbReference type="GO" id="GO:0000502">
    <property type="term" value="C:proteasome complex"/>
    <property type="evidence" value="ECO:0007669"/>
    <property type="project" value="UniProtKB-KW"/>
</dbReference>
<dbReference type="PROSITE" id="PS50249">
    <property type="entry name" value="MPN"/>
    <property type="match status" value="1"/>
</dbReference>
<evidence type="ECO:0000313" key="9">
    <source>
        <dbReference type="EnsemblPlants" id="AET3Gv20415900.4"/>
    </source>
</evidence>
<evidence type="ECO:0000256" key="1">
    <source>
        <dbReference type="ARBA" id="ARBA00022670"/>
    </source>
</evidence>
<dbReference type="GO" id="GO:0008237">
    <property type="term" value="F:metallopeptidase activity"/>
    <property type="evidence" value="ECO:0007669"/>
    <property type="project" value="UniProtKB-KW"/>
</dbReference>
<dbReference type="Gramene" id="AET3Gv20415900.4">
    <property type="protein sequence ID" value="AET3Gv20415900.4"/>
    <property type="gene ID" value="AET3Gv20415900"/>
</dbReference>
<dbReference type="InterPro" id="IPR056263">
    <property type="entry name" value="RPN11_C"/>
</dbReference>
<evidence type="ECO:0000256" key="7">
    <source>
        <dbReference type="SAM" id="MobiDB-lite"/>
    </source>
</evidence>
<reference evidence="10" key="2">
    <citation type="journal article" date="2017" name="Nat. Plants">
        <title>The Aegilops tauschii genome reveals multiple impacts of transposons.</title>
        <authorList>
            <person name="Zhao G."/>
            <person name="Zou C."/>
            <person name="Li K."/>
            <person name="Wang K."/>
            <person name="Li T."/>
            <person name="Gao L."/>
            <person name="Zhang X."/>
            <person name="Wang H."/>
            <person name="Yang Z."/>
            <person name="Liu X."/>
            <person name="Jiang W."/>
            <person name="Mao L."/>
            <person name="Kong X."/>
            <person name="Jiao Y."/>
            <person name="Jia J."/>
        </authorList>
    </citation>
    <scope>NUCLEOTIDE SEQUENCE [LARGE SCALE GENOMIC DNA]</scope>
    <source>
        <strain evidence="10">cv. AL8/78</strain>
    </source>
</reference>
<keyword evidence="5" id="KW-0647">Proteasome</keyword>
<evidence type="ECO:0000256" key="3">
    <source>
        <dbReference type="ARBA" id="ARBA00022801"/>
    </source>
</evidence>
<evidence type="ECO:0000256" key="6">
    <source>
        <dbReference type="ARBA" id="ARBA00023049"/>
    </source>
</evidence>
<evidence type="ECO:0000313" key="10">
    <source>
        <dbReference type="Proteomes" id="UP000015105"/>
    </source>
</evidence>
<dbReference type="Pfam" id="PF01398">
    <property type="entry name" value="JAB"/>
    <property type="match status" value="1"/>
</dbReference>
<dbReference type="Pfam" id="PF23594">
    <property type="entry name" value="RPN11_C"/>
    <property type="match status" value="1"/>
</dbReference>
<dbReference type="SMART" id="SM00232">
    <property type="entry name" value="JAB_MPN"/>
    <property type="match status" value="1"/>
</dbReference>
<protein>
    <recommendedName>
        <fullName evidence="8">MPN domain-containing protein</fullName>
    </recommendedName>
</protein>
<dbReference type="CDD" id="cd08069">
    <property type="entry name" value="MPN_RPN11_CSN5"/>
    <property type="match status" value="1"/>
</dbReference>
<reference evidence="9" key="3">
    <citation type="journal article" date="2017" name="Nature">
        <title>Genome sequence of the progenitor of the wheat D genome Aegilops tauschii.</title>
        <authorList>
            <person name="Luo M.C."/>
            <person name="Gu Y.Q."/>
            <person name="Puiu D."/>
            <person name="Wang H."/>
            <person name="Twardziok S.O."/>
            <person name="Deal K.R."/>
            <person name="Huo N."/>
            <person name="Zhu T."/>
            <person name="Wang L."/>
            <person name="Wang Y."/>
            <person name="McGuire P.E."/>
            <person name="Liu S."/>
            <person name="Long H."/>
            <person name="Ramasamy R.K."/>
            <person name="Rodriguez J.C."/>
            <person name="Van S.L."/>
            <person name="Yuan L."/>
            <person name="Wang Z."/>
            <person name="Xia Z."/>
            <person name="Xiao L."/>
            <person name="Anderson O.D."/>
            <person name="Ouyang S."/>
            <person name="Liang Y."/>
            <person name="Zimin A.V."/>
            <person name="Pertea G."/>
            <person name="Qi P."/>
            <person name="Bennetzen J.L."/>
            <person name="Dai X."/>
            <person name="Dawson M.W."/>
            <person name="Muller H.G."/>
            <person name="Kugler K."/>
            <person name="Rivarola-Duarte L."/>
            <person name="Spannagl M."/>
            <person name="Mayer K.F.X."/>
            <person name="Lu F.H."/>
            <person name="Bevan M.W."/>
            <person name="Leroy P."/>
            <person name="Li P."/>
            <person name="You F.M."/>
            <person name="Sun Q."/>
            <person name="Liu Z."/>
            <person name="Lyons E."/>
            <person name="Wicker T."/>
            <person name="Salzberg S.L."/>
            <person name="Devos K.M."/>
            <person name="Dvorak J."/>
        </authorList>
    </citation>
    <scope>NUCLEOTIDE SEQUENCE [LARGE SCALE GENOMIC DNA]</scope>
    <source>
        <strain evidence="9">cv. AL8/78</strain>
    </source>
</reference>
<name>A0A453EPG5_AEGTS</name>
<evidence type="ECO:0000256" key="4">
    <source>
        <dbReference type="ARBA" id="ARBA00022833"/>
    </source>
</evidence>
<reference evidence="9" key="5">
    <citation type="journal article" date="2021" name="G3 (Bethesda)">
        <title>Aegilops tauschii genome assembly Aet v5.0 features greater sequence contiguity and improved annotation.</title>
        <authorList>
            <person name="Wang L."/>
            <person name="Zhu T."/>
            <person name="Rodriguez J.C."/>
            <person name="Deal K.R."/>
            <person name="Dubcovsky J."/>
            <person name="McGuire P.E."/>
            <person name="Lux T."/>
            <person name="Spannagl M."/>
            <person name="Mayer K.F.X."/>
            <person name="Baldrich P."/>
            <person name="Meyers B.C."/>
            <person name="Huo N."/>
            <person name="Gu Y.Q."/>
            <person name="Zhou H."/>
            <person name="Devos K.M."/>
            <person name="Bennetzen J.L."/>
            <person name="Unver T."/>
            <person name="Budak H."/>
            <person name="Gulick P.J."/>
            <person name="Galiba G."/>
            <person name="Kalapos B."/>
            <person name="Nelson D.R."/>
            <person name="Li P."/>
            <person name="You F.M."/>
            <person name="Luo M.C."/>
            <person name="Dvorak J."/>
        </authorList>
    </citation>
    <scope>NUCLEOTIDE SEQUENCE [LARGE SCALE GENOMIC DNA]</scope>
    <source>
        <strain evidence="9">cv. AL8/78</strain>
    </source>
</reference>
<reference evidence="10" key="1">
    <citation type="journal article" date="2014" name="Science">
        <title>Ancient hybridizations among the ancestral genomes of bread wheat.</title>
        <authorList>
            <consortium name="International Wheat Genome Sequencing Consortium,"/>
            <person name="Marcussen T."/>
            <person name="Sandve S.R."/>
            <person name="Heier L."/>
            <person name="Spannagl M."/>
            <person name="Pfeifer M."/>
            <person name="Jakobsen K.S."/>
            <person name="Wulff B.B."/>
            <person name="Steuernagel B."/>
            <person name="Mayer K.F."/>
            <person name="Olsen O.A."/>
        </authorList>
    </citation>
    <scope>NUCLEOTIDE SEQUENCE [LARGE SCALE GENOMIC DNA]</scope>
    <source>
        <strain evidence="10">cv. AL8/78</strain>
    </source>
</reference>
<dbReference type="STRING" id="200361.A0A453EPG5"/>
<keyword evidence="3" id="KW-0378">Hydrolase</keyword>
<dbReference type="SUPFAM" id="SSF102712">
    <property type="entry name" value="JAB1/MPN domain"/>
    <property type="match status" value="1"/>
</dbReference>
<evidence type="ECO:0000259" key="8">
    <source>
        <dbReference type="PROSITE" id="PS50249"/>
    </source>
</evidence>
<sequence length="376" mass="41437">RNPGVAVEDGSSKAQPRKKTPSSRSAPLTPEPNRTTQRSHGAAAADLRRRRDGPAAVGLAAARLLRAGLHLLPRPPQDAQARSVLQASSLLAPIYALLLLPESRVNLSETIGRAGVPMEVMGLMLGEFVDDYTVRVVDVFAMPQSGTGVSVEAVDHVFQTNMLDMLKQTGRPEMVVGWYHSHPGFGCWLSGVDINTQQSFEALNPRAVAVVIDPIQSVKGKVVIDAFRLINPQTMMLGQEPRQTTSNVGHLNKPSIQALIHGLNRHYYSIAINYRKNELEEKMLLNLHKKKWTDGLILKKFDAHSETNEQTVQEMLSLAIKYNKAVQEEDELSPEKLAIANVGRQDAKKHLEEHVSNLMSSNIVQTLGTMLDTVVF</sequence>
<evidence type="ECO:0000256" key="2">
    <source>
        <dbReference type="ARBA" id="ARBA00022723"/>
    </source>
</evidence>
<keyword evidence="10" id="KW-1185">Reference proteome</keyword>
<reference evidence="9" key="4">
    <citation type="submission" date="2019-03" db="UniProtKB">
        <authorList>
            <consortium name="EnsemblPlants"/>
        </authorList>
    </citation>
    <scope>IDENTIFICATION</scope>
</reference>
<dbReference type="GO" id="GO:0006508">
    <property type="term" value="P:proteolysis"/>
    <property type="evidence" value="ECO:0007669"/>
    <property type="project" value="UniProtKB-KW"/>
</dbReference>
<organism evidence="9 10">
    <name type="scientific">Aegilops tauschii subsp. strangulata</name>
    <name type="common">Goatgrass</name>
    <dbReference type="NCBI Taxonomy" id="200361"/>
    <lineage>
        <taxon>Eukaryota</taxon>
        <taxon>Viridiplantae</taxon>
        <taxon>Streptophyta</taxon>
        <taxon>Embryophyta</taxon>
        <taxon>Tracheophyta</taxon>
        <taxon>Spermatophyta</taxon>
        <taxon>Magnoliopsida</taxon>
        <taxon>Liliopsida</taxon>
        <taxon>Poales</taxon>
        <taxon>Poaceae</taxon>
        <taxon>BOP clade</taxon>
        <taxon>Pooideae</taxon>
        <taxon>Triticodae</taxon>
        <taxon>Triticeae</taxon>
        <taxon>Triticinae</taxon>
        <taxon>Aegilops</taxon>
    </lineage>
</organism>
<dbReference type="Proteomes" id="UP000015105">
    <property type="component" value="Chromosome 3D"/>
</dbReference>
<keyword evidence="6" id="KW-0482">Metalloprotease</keyword>
<keyword evidence="1" id="KW-0645">Protease</keyword>
<feature type="compositionally biased region" description="Polar residues" evidence="7">
    <location>
        <begin position="22"/>
        <end position="39"/>
    </location>
</feature>
<dbReference type="Gene3D" id="3.40.140.10">
    <property type="entry name" value="Cytidine Deaminase, domain 2"/>
    <property type="match status" value="1"/>
</dbReference>
<dbReference type="GO" id="GO:0046872">
    <property type="term" value="F:metal ion binding"/>
    <property type="evidence" value="ECO:0007669"/>
    <property type="project" value="UniProtKB-KW"/>
</dbReference>
<dbReference type="FunFam" id="3.40.140.10:FF:000001">
    <property type="entry name" value="26S proteasome non-ATPase regulatory subunit"/>
    <property type="match status" value="1"/>
</dbReference>
<dbReference type="InterPro" id="IPR000555">
    <property type="entry name" value="JAMM/MPN+_dom"/>
</dbReference>
<dbReference type="EnsemblPlants" id="AET3Gv20415900.4">
    <property type="protein sequence ID" value="AET3Gv20415900.4"/>
    <property type="gene ID" value="AET3Gv20415900"/>
</dbReference>
<feature type="region of interest" description="Disordered" evidence="7">
    <location>
        <begin position="1"/>
        <end position="50"/>
    </location>
</feature>
<keyword evidence="4" id="KW-0862">Zinc</keyword>
<dbReference type="PANTHER" id="PTHR10410">
    <property type="entry name" value="EUKARYOTIC TRANSLATION INITIATION FACTOR 3 -RELATED"/>
    <property type="match status" value="1"/>
</dbReference>
<feature type="domain" description="MPN" evidence="8">
    <location>
        <begin position="97"/>
        <end position="233"/>
    </location>
</feature>
<dbReference type="InterPro" id="IPR050242">
    <property type="entry name" value="JAMM_MPN+_peptidase_M67A"/>
</dbReference>
<dbReference type="AlphaFoldDB" id="A0A453EPG5"/>
<accession>A0A453EPG5</accession>